<accession>A0A0F0CK22</accession>
<keyword evidence="2" id="KW-1185">Reference proteome</keyword>
<gene>
    <name evidence="1" type="ORF">OMAG_002541</name>
</gene>
<sequence>MQYLDQAPPEAQRSLLQALIKEIIVFEDRIELRMYLGEPDETMPCEVSPENGKSLTESDEALTTQRLVSSGCQKWLPKQDTSRTTQPQYCQLLMRLYKRRRRRLEISIDEPFPEQRPPSIYIPKNVAKEAVRIRDYLINNPDTNQSHIAEEFGVTRARISQLIKINTNLPDNFITNLAGSKDPILLRMFTGKRLLKIASLQSETTRLETIELLMPKHQTL</sequence>
<evidence type="ECO:0000313" key="2">
    <source>
        <dbReference type="Proteomes" id="UP000033428"/>
    </source>
</evidence>
<organism evidence="1 2">
    <name type="scientific">Candidatus Omnitrophus magneticus</name>
    <dbReference type="NCBI Taxonomy" id="1609969"/>
    <lineage>
        <taxon>Bacteria</taxon>
        <taxon>Pseudomonadati</taxon>
        <taxon>Candidatus Omnitrophota</taxon>
        <taxon>Candidatus Omnitrophus</taxon>
    </lineage>
</organism>
<proteinExistence type="predicted"/>
<reference evidence="1 2" key="1">
    <citation type="submission" date="2015-02" db="EMBL/GenBank/DDBJ databases">
        <title>Single-cell genomics of uncultivated deep-branching MTB reveals a conserved set of magnetosome genes.</title>
        <authorList>
            <person name="Kolinko S."/>
            <person name="Richter M."/>
            <person name="Glockner F.O."/>
            <person name="Brachmann A."/>
            <person name="Schuler D."/>
        </authorList>
    </citation>
    <scope>NUCLEOTIDE SEQUENCE [LARGE SCALE GENOMIC DNA]</scope>
    <source>
        <strain evidence="1">SKK-01</strain>
    </source>
</reference>
<dbReference type="Proteomes" id="UP000033428">
    <property type="component" value="Unassembled WGS sequence"/>
</dbReference>
<evidence type="ECO:0000313" key="1">
    <source>
        <dbReference type="EMBL" id="KJJ83592.1"/>
    </source>
</evidence>
<dbReference type="AlphaFoldDB" id="A0A0F0CK22"/>
<comment type="caution">
    <text evidence="1">The sequence shown here is derived from an EMBL/GenBank/DDBJ whole genome shotgun (WGS) entry which is preliminary data.</text>
</comment>
<name>A0A0F0CK22_9BACT</name>
<protein>
    <submittedName>
        <fullName evidence="1">Uncharacterized protein</fullName>
    </submittedName>
</protein>
<dbReference type="EMBL" id="JYNY01000528">
    <property type="protein sequence ID" value="KJJ83592.1"/>
    <property type="molecule type" value="Genomic_DNA"/>
</dbReference>